<name>A0A9D4QZK6_DREPO</name>
<accession>A0A9D4QZK6</accession>
<evidence type="ECO:0000313" key="2">
    <source>
        <dbReference type="Proteomes" id="UP000828390"/>
    </source>
</evidence>
<dbReference type="AlphaFoldDB" id="A0A9D4QZK6"/>
<gene>
    <name evidence="1" type="ORF">DPMN_090195</name>
</gene>
<proteinExistence type="predicted"/>
<reference evidence="1" key="1">
    <citation type="journal article" date="2019" name="bioRxiv">
        <title>The Genome of the Zebra Mussel, Dreissena polymorpha: A Resource for Invasive Species Research.</title>
        <authorList>
            <person name="McCartney M.A."/>
            <person name="Auch B."/>
            <person name="Kono T."/>
            <person name="Mallez S."/>
            <person name="Zhang Y."/>
            <person name="Obille A."/>
            <person name="Becker A."/>
            <person name="Abrahante J.E."/>
            <person name="Garbe J."/>
            <person name="Badalamenti J.P."/>
            <person name="Herman A."/>
            <person name="Mangelson H."/>
            <person name="Liachko I."/>
            <person name="Sullivan S."/>
            <person name="Sone E.D."/>
            <person name="Koren S."/>
            <person name="Silverstein K.A.T."/>
            <person name="Beckman K.B."/>
            <person name="Gohl D.M."/>
        </authorList>
    </citation>
    <scope>NUCLEOTIDE SEQUENCE</scope>
    <source>
        <strain evidence="1">Duluth1</strain>
        <tissue evidence="1">Whole animal</tissue>
    </source>
</reference>
<evidence type="ECO:0000313" key="1">
    <source>
        <dbReference type="EMBL" id="KAH3847860.1"/>
    </source>
</evidence>
<reference evidence="1" key="2">
    <citation type="submission" date="2020-11" db="EMBL/GenBank/DDBJ databases">
        <authorList>
            <person name="McCartney M.A."/>
            <person name="Auch B."/>
            <person name="Kono T."/>
            <person name="Mallez S."/>
            <person name="Becker A."/>
            <person name="Gohl D.M."/>
            <person name="Silverstein K.A.T."/>
            <person name="Koren S."/>
            <person name="Bechman K.B."/>
            <person name="Herman A."/>
            <person name="Abrahante J.E."/>
            <person name="Garbe J."/>
        </authorList>
    </citation>
    <scope>NUCLEOTIDE SEQUENCE</scope>
    <source>
        <strain evidence="1">Duluth1</strain>
        <tissue evidence="1">Whole animal</tissue>
    </source>
</reference>
<keyword evidence="2" id="KW-1185">Reference proteome</keyword>
<dbReference type="Proteomes" id="UP000828390">
    <property type="component" value="Unassembled WGS sequence"/>
</dbReference>
<sequence>MGKKFRKVKILKFQAGGRRAPGGYRATPWLGVQGAGGPRKFLDFSISECNLRPLNILKH</sequence>
<comment type="caution">
    <text evidence="1">The sequence shown here is derived from an EMBL/GenBank/DDBJ whole genome shotgun (WGS) entry which is preliminary data.</text>
</comment>
<protein>
    <submittedName>
        <fullName evidence="1">Uncharacterized protein</fullName>
    </submittedName>
</protein>
<organism evidence="1 2">
    <name type="scientific">Dreissena polymorpha</name>
    <name type="common">Zebra mussel</name>
    <name type="synonym">Mytilus polymorpha</name>
    <dbReference type="NCBI Taxonomy" id="45954"/>
    <lineage>
        <taxon>Eukaryota</taxon>
        <taxon>Metazoa</taxon>
        <taxon>Spiralia</taxon>
        <taxon>Lophotrochozoa</taxon>
        <taxon>Mollusca</taxon>
        <taxon>Bivalvia</taxon>
        <taxon>Autobranchia</taxon>
        <taxon>Heteroconchia</taxon>
        <taxon>Euheterodonta</taxon>
        <taxon>Imparidentia</taxon>
        <taxon>Neoheterodontei</taxon>
        <taxon>Myida</taxon>
        <taxon>Dreissenoidea</taxon>
        <taxon>Dreissenidae</taxon>
        <taxon>Dreissena</taxon>
    </lineage>
</organism>
<dbReference type="EMBL" id="JAIWYP010000003">
    <property type="protein sequence ID" value="KAH3847860.1"/>
    <property type="molecule type" value="Genomic_DNA"/>
</dbReference>